<organism evidence="8 9">
    <name type="scientific">Zootermopsis nevadensis</name>
    <name type="common">Dampwood termite</name>
    <dbReference type="NCBI Taxonomy" id="136037"/>
    <lineage>
        <taxon>Eukaryota</taxon>
        <taxon>Metazoa</taxon>
        <taxon>Ecdysozoa</taxon>
        <taxon>Arthropoda</taxon>
        <taxon>Hexapoda</taxon>
        <taxon>Insecta</taxon>
        <taxon>Pterygota</taxon>
        <taxon>Neoptera</taxon>
        <taxon>Polyneoptera</taxon>
        <taxon>Dictyoptera</taxon>
        <taxon>Blattodea</taxon>
        <taxon>Blattoidea</taxon>
        <taxon>Termitoidae</taxon>
        <taxon>Termopsidae</taxon>
        <taxon>Zootermopsis</taxon>
    </lineage>
</organism>
<dbReference type="InterPro" id="IPR037103">
    <property type="entry name" value="Tubulin/FtsZ-like_C"/>
</dbReference>
<proteinExistence type="inferred from homology"/>
<evidence type="ECO:0000259" key="7">
    <source>
        <dbReference type="Pfam" id="PF03953"/>
    </source>
</evidence>
<dbReference type="InParanoid" id="A0A067QX68"/>
<dbReference type="PRINTS" id="PR01162">
    <property type="entry name" value="ALPHATUBULIN"/>
</dbReference>
<evidence type="ECO:0000256" key="5">
    <source>
        <dbReference type="ARBA" id="ARBA00023134"/>
    </source>
</evidence>
<dbReference type="eggNOG" id="KOG1376">
    <property type="taxonomic scope" value="Eukaryota"/>
</dbReference>
<evidence type="ECO:0000256" key="1">
    <source>
        <dbReference type="ARBA" id="ARBA00009636"/>
    </source>
</evidence>
<dbReference type="GO" id="GO:0005525">
    <property type="term" value="F:GTP binding"/>
    <property type="evidence" value="ECO:0007669"/>
    <property type="project" value="UniProtKB-KW"/>
</dbReference>
<dbReference type="AlphaFoldDB" id="A0A067QX68"/>
<dbReference type="InterPro" id="IPR000217">
    <property type="entry name" value="Tubulin"/>
</dbReference>
<evidence type="ECO:0000313" key="8">
    <source>
        <dbReference type="EMBL" id="KDR10697.1"/>
    </source>
</evidence>
<dbReference type="STRING" id="136037.A0A067QX68"/>
<evidence type="ECO:0000256" key="2">
    <source>
        <dbReference type="ARBA" id="ARBA00022701"/>
    </source>
</evidence>
<keyword evidence="4" id="KW-0378">Hydrolase</keyword>
<keyword evidence="5" id="KW-0342">GTP-binding</keyword>
<sequence>MMKCDPQLGKYMAGYLLYRVDVKPKDVNAAIETIRTKRSIQFVDRYPTGFKFGLNYQPQTVVPGEDLAKVQHAACMLSNTTATAKAWARLDHTLDLTYTRRDYVDWCVGEDMDESKFSAAREDLATLERDYEEAGKDSV</sequence>
<dbReference type="InterPro" id="IPR023123">
    <property type="entry name" value="Tubulin_C"/>
</dbReference>
<name>A0A067QX68_ZOONE</name>
<dbReference type="Gene3D" id="1.10.287.600">
    <property type="entry name" value="Helix hairpin bin"/>
    <property type="match status" value="1"/>
</dbReference>
<dbReference type="Pfam" id="PF03953">
    <property type="entry name" value="Tubulin_C"/>
    <property type="match status" value="1"/>
</dbReference>
<evidence type="ECO:0000256" key="6">
    <source>
        <dbReference type="ARBA" id="ARBA00049117"/>
    </source>
</evidence>
<dbReference type="EMBL" id="KK853149">
    <property type="protein sequence ID" value="KDR10697.1"/>
    <property type="molecule type" value="Genomic_DNA"/>
</dbReference>
<accession>A0A067QX68</accession>
<reference evidence="8 9" key="1">
    <citation type="journal article" date="2014" name="Nat. Commun.">
        <title>Molecular traces of alternative social organization in a termite genome.</title>
        <authorList>
            <person name="Terrapon N."/>
            <person name="Li C."/>
            <person name="Robertson H.M."/>
            <person name="Ji L."/>
            <person name="Meng X."/>
            <person name="Booth W."/>
            <person name="Chen Z."/>
            <person name="Childers C.P."/>
            <person name="Glastad K.M."/>
            <person name="Gokhale K."/>
            <person name="Gowin J."/>
            <person name="Gronenberg W."/>
            <person name="Hermansen R.A."/>
            <person name="Hu H."/>
            <person name="Hunt B.G."/>
            <person name="Huylmans A.K."/>
            <person name="Khalil S.M."/>
            <person name="Mitchell R.D."/>
            <person name="Munoz-Torres M.C."/>
            <person name="Mustard J.A."/>
            <person name="Pan H."/>
            <person name="Reese J.T."/>
            <person name="Scharf M.E."/>
            <person name="Sun F."/>
            <person name="Vogel H."/>
            <person name="Xiao J."/>
            <person name="Yang W."/>
            <person name="Yang Z."/>
            <person name="Yang Z."/>
            <person name="Zhou J."/>
            <person name="Zhu J."/>
            <person name="Brent C.S."/>
            <person name="Elsik C.G."/>
            <person name="Goodisman M.A."/>
            <person name="Liberles D.A."/>
            <person name="Roe R.M."/>
            <person name="Vargo E.L."/>
            <person name="Vilcinskas A."/>
            <person name="Wang J."/>
            <person name="Bornberg-Bauer E."/>
            <person name="Korb J."/>
            <person name="Zhang G."/>
            <person name="Liebig J."/>
        </authorList>
    </citation>
    <scope>NUCLEOTIDE SEQUENCE [LARGE SCALE GENOMIC DNA]</scope>
    <source>
        <tissue evidence="8">Whole organism</tissue>
    </source>
</reference>
<comment type="catalytic activity">
    <reaction evidence="6">
        <text>GTP + H2O = GDP + phosphate + H(+)</text>
        <dbReference type="Rhea" id="RHEA:19669"/>
        <dbReference type="ChEBI" id="CHEBI:15377"/>
        <dbReference type="ChEBI" id="CHEBI:15378"/>
        <dbReference type="ChEBI" id="CHEBI:37565"/>
        <dbReference type="ChEBI" id="CHEBI:43474"/>
        <dbReference type="ChEBI" id="CHEBI:58189"/>
    </reaction>
    <physiologicalReaction direction="left-to-right" evidence="6">
        <dbReference type="Rhea" id="RHEA:19670"/>
    </physiologicalReaction>
</comment>
<dbReference type="GO" id="GO:0005200">
    <property type="term" value="F:structural constituent of cytoskeleton"/>
    <property type="evidence" value="ECO:0007669"/>
    <property type="project" value="InterPro"/>
</dbReference>
<dbReference type="SUPFAM" id="SSF55307">
    <property type="entry name" value="Tubulin C-terminal domain-like"/>
    <property type="match status" value="1"/>
</dbReference>
<dbReference type="PANTHER" id="PTHR11588">
    <property type="entry name" value="TUBULIN"/>
    <property type="match status" value="1"/>
</dbReference>
<protein>
    <submittedName>
        <fullName evidence="8">Tubulin alpha-3 chain</fullName>
    </submittedName>
</protein>
<keyword evidence="3" id="KW-0547">Nucleotide-binding</keyword>
<evidence type="ECO:0000256" key="3">
    <source>
        <dbReference type="ARBA" id="ARBA00022741"/>
    </source>
</evidence>
<dbReference type="OMA" id="MCMISNS"/>
<dbReference type="InterPro" id="IPR008280">
    <property type="entry name" value="Tub_FtsZ_C"/>
</dbReference>
<dbReference type="InterPro" id="IPR002452">
    <property type="entry name" value="Alpha_tubulin"/>
</dbReference>
<dbReference type="GO" id="GO:0005874">
    <property type="term" value="C:microtubule"/>
    <property type="evidence" value="ECO:0007669"/>
    <property type="project" value="UniProtKB-KW"/>
</dbReference>
<evidence type="ECO:0000256" key="4">
    <source>
        <dbReference type="ARBA" id="ARBA00022801"/>
    </source>
</evidence>
<dbReference type="GO" id="GO:0016787">
    <property type="term" value="F:hydrolase activity"/>
    <property type="evidence" value="ECO:0007669"/>
    <property type="project" value="UniProtKB-KW"/>
</dbReference>
<dbReference type="GO" id="GO:0007017">
    <property type="term" value="P:microtubule-based process"/>
    <property type="evidence" value="ECO:0007669"/>
    <property type="project" value="InterPro"/>
</dbReference>
<comment type="similarity">
    <text evidence="1">Belongs to the tubulin family.</text>
</comment>
<keyword evidence="2" id="KW-0493">Microtubule</keyword>
<gene>
    <name evidence="8" type="ORF">L798_14376</name>
</gene>
<dbReference type="Gene3D" id="3.30.1330.20">
    <property type="entry name" value="Tubulin/FtsZ, C-terminal domain"/>
    <property type="match status" value="1"/>
</dbReference>
<evidence type="ECO:0000313" key="9">
    <source>
        <dbReference type="Proteomes" id="UP000027135"/>
    </source>
</evidence>
<feature type="domain" description="Tubulin/FtsZ 2-layer sandwich" evidence="7">
    <location>
        <begin position="1"/>
        <end position="91"/>
    </location>
</feature>
<dbReference type="Proteomes" id="UP000027135">
    <property type="component" value="Unassembled WGS sequence"/>
</dbReference>
<keyword evidence="9" id="KW-1185">Reference proteome</keyword>
<dbReference type="InterPro" id="IPR018316">
    <property type="entry name" value="Tubulin/FtsZ_2-layer-sand-dom"/>
</dbReference>